<reference evidence="4 5" key="1">
    <citation type="submission" date="2019-06" db="EMBL/GenBank/DDBJ databases">
        <title>Wine fermentation using esterase from Monascus purpureus.</title>
        <authorList>
            <person name="Geng C."/>
            <person name="Zhang Y."/>
        </authorList>
    </citation>
    <scope>NUCLEOTIDE SEQUENCE [LARGE SCALE GENOMIC DNA]</scope>
    <source>
        <strain evidence="4">HQ1</strain>
    </source>
</reference>
<evidence type="ECO:0000256" key="1">
    <source>
        <dbReference type="ARBA" id="ARBA00022737"/>
    </source>
</evidence>
<gene>
    <name evidence="4" type="ORF">MPDQ_006692</name>
</gene>
<dbReference type="Gene3D" id="1.25.40.10">
    <property type="entry name" value="Tetratricopeptide repeat domain"/>
    <property type="match status" value="2"/>
</dbReference>
<feature type="repeat" description="TPR" evidence="3">
    <location>
        <begin position="99"/>
        <end position="132"/>
    </location>
</feature>
<keyword evidence="2 3" id="KW-0802">TPR repeat</keyword>
<feature type="repeat" description="TPR" evidence="3">
    <location>
        <begin position="57"/>
        <end position="90"/>
    </location>
</feature>
<comment type="caution">
    <text evidence="4">The sequence shown here is derived from an EMBL/GenBank/DDBJ whole genome shotgun (WGS) entry which is preliminary data.</text>
</comment>
<keyword evidence="1" id="KW-0677">Repeat</keyword>
<organism evidence="4 5">
    <name type="scientific">Monascus purpureus</name>
    <name type="common">Red mold</name>
    <name type="synonym">Monascus anka</name>
    <dbReference type="NCBI Taxonomy" id="5098"/>
    <lineage>
        <taxon>Eukaryota</taxon>
        <taxon>Fungi</taxon>
        <taxon>Dikarya</taxon>
        <taxon>Ascomycota</taxon>
        <taxon>Pezizomycotina</taxon>
        <taxon>Eurotiomycetes</taxon>
        <taxon>Eurotiomycetidae</taxon>
        <taxon>Eurotiales</taxon>
        <taxon>Aspergillaceae</taxon>
        <taxon>Monascus</taxon>
    </lineage>
</organism>
<dbReference type="InterPro" id="IPR011990">
    <property type="entry name" value="TPR-like_helical_dom_sf"/>
</dbReference>
<evidence type="ECO:0000313" key="5">
    <source>
        <dbReference type="Proteomes" id="UP000319663"/>
    </source>
</evidence>
<keyword evidence="5" id="KW-1185">Reference proteome</keyword>
<sequence>MKLVLLHSLKVTSPELFAQLVFRVGKYLWEKEQPMAARSFFEFGLQLEINPSIENYAQAYRLLGHIALDMAQPKAALSAYHRALRVREAVEEPNSPSVADIYDSIACSYTEQGNVDNAFAYLSRAVEIYNMNNSLLMGRTQAIYAMSYLRAGQPRKALATLQHCWKLQNLTKEQVARSKYPEHSGDIALLSRIKHAQGLKQEAQKLASRAISIRKGLYGDKGPRVADSTFIVARMLEAEGGNVRTAELLRSVTEMSRGAPEMQGHLARSSWFLAMVEDKMGDSTKAGQLKIEAKKERDKIGGREAADEDTDAAFMNLDPWMLW</sequence>
<dbReference type="Pfam" id="PF13424">
    <property type="entry name" value="TPR_12"/>
    <property type="match status" value="1"/>
</dbReference>
<dbReference type="PROSITE" id="PS50005">
    <property type="entry name" value="TPR"/>
    <property type="match status" value="2"/>
</dbReference>
<dbReference type="PANTHER" id="PTHR45641">
    <property type="entry name" value="TETRATRICOPEPTIDE REPEAT PROTEIN (AFU_ORTHOLOGUE AFUA_6G03870)"/>
    <property type="match status" value="1"/>
</dbReference>
<protein>
    <submittedName>
        <fullName evidence="4">Uncharacterized protein</fullName>
    </submittedName>
</protein>
<dbReference type="InterPro" id="IPR019734">
    <property type="entry name" value="TPR_rpt"/>
</dbReference>
<dbReference type="EMBL" id="VIFY01000060">
    <property type="protein sequence ID" value="TQB72649.1"/>
    <property type="molecule type" value="Genomic_DNA"/>
</dbReference>
<evidence type="ECO:0000256" key="3">
    <source>
        <dbReference type="PROSITE-ProRule" id="PRU00339"/>
    </source>
</evidence>
<proteinExistence type="predicted"/>
<dbReference type="SMART" id="SM00028">
    <property type="entry name" value="TPR"/>
    <property type="match status" value="2"/>
</dbReference>
<dbReference type="SUPFAM" id="SSF48452">
    <property type="entry name" value="TPR-like"/>
    <property type="match status" value="1"/>
</dbReference>
<evidence type="ECO:0000256" key="2">
    <source>
        <dbReference type="ARBA" id="ARBA00022803"/>
    </source>
</evidence>
<name>A0A507QVY6_MONPU</name>
<dbReference type="Proteomes" id="UP000319663">
    <property type="component" value="Unassembled WGS sequence"/>
</dbReference>
<dbReference type="PANTHER" id="PTHR45641:SF19">
    <property type="entry name" value="NEPHROCYSTIN-3"/>
    <property type="match status" value="1"/>
</dbReference>
<accession>A0A507QVY6</accession>
<dbReference type="AlphaFoldDB" id="A0A507QVY6"/>
<evidence type="ECO:0000313" key="4">
    <source>
        <dbReference type="EMBL" id="TQB72649.1"/>
    </source>
</evidence>